<keyword evidence="2" id="KW-1185">Reference proteome</keyword>
<dbReference type="EMBL" id="SRLO01001560">
    <property type="protein sequence ID" value="TNN36863.1"/>
    <property type="molecule type" value="Genomic_DNA"/>
</dbReference>
<evidence type="ECO:0000313" key="2">
    <source>
        <dbReference type="Proteomes" id="UP000314294"/>
    </source>
</evidence>
<proteinExistence type="predicted"/>
<reference evidence="1 2" key="1">
    <citation type="submission" date="2019-03" db="EMBL/GenBank/DDBJ databases">
        <title>First draft genome of Liparis tanakae, snailfish: a comprehensive survey of snailfish specific genes.</title>
        <authorList>
            <person name="Kim W."/>
            <person name="Song I."/>
            <person name="Jeong J.-H."/>
            <person name="Kim D."/>
            <person name="Kim S."/>
            <person name="Ryu S."/>
            <person name="Song J.Y."/>
            <person name="Lee S.K."/>
        </authorList>
    </citation>
    <scope>NUCLEOTIDE SEQUENCE [LARGE SCALE GENOMIC DNA]</scope>
    <source>
        <tissue evidence="1">Muscle</tissue>
    </source>
</reference>
<name>A0A4Z2F7M5_9TELE</name>
<evidence type="ECO:0000313" key="1">
    <source>
        <dbReference type="EMBL" id="TNN36863.1"/>
    </source>
</evidence>
<dbReference type="AlphaFoldDB" id="A0A4Z2F7M5"/>
<protein>
    <submittedName>
        <fullName evidence="1">Uncharacterized protein</fullName>
    </submittedName>
</protein>
<comment type="caution">
    <text evidence="1">The sequence shown here is derived from an EMBL/GenBank/DDBJ whole genome shotgun (WGS) entry which is preliminary data.</text>
</comment>
<sequence>MAATRTTTSITMAMKGFRGSWKLMTFSSMEHLHAAHRGADGVHRTAVIEASVSLRQVVHHKFGLALFVFDLIAKRLCNRGDLLLEKISKIGGLHCDAAALHLIPALPPEPSYVRCCVLITCPGALQCQIDRIQQFNFLGVTFTCMKSGSTDTALAQTRKEINESPLSHSVAPNLQQTDPEKRTRGSWWKLLMNTVCSSSMSSLVSIGMLSPPGELDSPPAEPYAGSWRDCPALSPKAVVVLGLVRPVLEGLEVVFRPGALAGAVRRAVGHQAGLQAAVTPHGPVQVQSGDERLANVDALGPVDRFVLHGGEGALKAHGEDQLLLWGRADPGVQAVLRQVAGQQVDPRLLRSLSVHLFGINIDVLQRGGEEEEEEDHSLHSHMFLIGETDEKRSALSFVFTPTC</sequence>
<organism evidence="1 2">
    <name type="scientific">Liparis tanakae</name>
    <name type="common">Tanaka's snailfish</name>
    <dbReference type="NCBI Taxonomy" id="230148"/>
    <lineage>
        <taxon>Eukaryota</taxon>
        <taxon>Metazoa</taxon>
        <taxon>Chordata</taxon>
        <taxon>Craniata</taxon>
        <taxon>Vertebrata</taxon>
        <taxon>Euteleostomi</taxon>
        <taxon>Actinopterygii</taxon>
        <taxon>Neopterygii</taxon>
        <taxon>Teleostei</taxon>
        <taxon>Neoteleostei</taxon>
        <taxon>Acanthomorphata</taxon>
        <taxon>Eupercaria</taxon>
        <taxon>Perciformes</taxon>
        <taxon>Cottioidei</taxon>
        <taxon>Cottales</taxon>
        <taxon>Liparidae</taxon>
        <taxon>Liparis</taxon>
    </lineage>
</organism>
<dbReference type="Proteomes" id="UP000314294">
    <property type="component" value="Unassembled WGS sequence"/>
</dbReference>
<gene>
    <name evidence="1" type="ORF">EYF80_052974</name>
</gene>
<accession>A0A4Z2F7M5</accession>